<evidence type="ECO:0000256" key="1">
    <source>
        <dbReference type="SAM" id="MobiDB-lite"/>
    </source>
</evidence>
<accession>A0A5B9Q825</accession>
<dbReference type="Pfam" id="PF13248">
    <property type="entry name" value="Zn_ribbon_3"/>
    <property type="match status" value="1"/>
</dbReference>
<protein>
    <submittedName>
        <fullName evidence="5">Double zinc ribbon</fullName>
    </submittedName>
</protein>
<keyword evidence="2" id="KW-0472">Membrane</keyword>
<evidence type="ECO:0000256" key="2">
    <source>
        <dbReference type="SAM" id="Phobius"/>
    </source>
</evidence>
<evidence type="ECO:0000313" key="5">
    <source>
        <dbReference type="EMBL" id="QEG35138.1"/>
    </source>
</evidence>
<evidence type="ECO:0000259" key="3">
    <source>
        <dbReference type="Pfam" id="PF13248"/>
    </source>
</evidence>
<proteinExistence type="predicted"/>
<feature type="compositionally biased region" description="Basic and acidic residues" evidence="1">
    <location>
        <begin position="165"/>
        <end position="174"/>
    </location>
</feature>
<dbReference type="InterPro" id="IPR059113">
    <property type="entry name" value="Znf_ribbon"/>
</dbReference>
<dbReference type="KEGG" id="bgok:Pr1d_24290"/>
<name>A0A5B9Q825_9BACT</name>
<dbReference type="Pfam" id="PF14237">
    <property type="entry name" value="GYF_2"/>
    <property type="match status" value="1"/>
</dbReference>
<gene>
    <name evidence="5" type="ORF">Pr1d_24290</name>
</gene>
<keyword evidence="6" id="KW-1185">Reference proteome</keyword>
<keyword evidence="2" id="KW-0812">Transmembrane</keyword>
<dbReference type="EMBL" id="CP042913">
    <property type="protein sequence ID" value="QEG35138.1"/>
    <property type="molecule type" value="Genomic_DNA"/>
</dbReference>
<feature type="transmembrane region" description="Helical" evidence="2">
    <location>
        <begin position="234"/>
        <end position="258"/>
    </location>
</feature>
<feature type="domain" description="Putative zinc-ribbon" evidence="3">
    <location>
        <begin position="188"/>
        <end position="212"/>
    </location>
</feature>
<keyword evidence="2" id="KW-1133">Transmembrane helix</keyword>
<reference evidence="5 6" key="1">
    <citation type="submission" date="2019-08" db="EMBL/GenBank/DDBJ databases">
        <title>Deep-cultivation of Planctomycetes and their phenomic and genomic characterization uncovers novel biology.</title>
        <authorList>
            <person name="Wiegand S."/>
            <person name="Jogler M."/>
            <person name="Boedeker C."/>
            <person name="Pinto D."/>
            <person name="Vollmers J."/>
            <person name="Rivas-Marin E."/>
            <person name="Kohn T."/>
            <person name="Peeters S.H."/>
            <person name="Heuer A."/>
            <person name="Rast P."/>
            <person name="Oberbeckmann S."/>
            <person name="Bunk B."/>
            <person name="Jeske O."/>
            <person name="Meyerdierks A."/>
            <person name="Storesund J.E."/>
            <person name="Kallscheuer N."/>
            <person name="Luecker S."/>
            <person name="Lage O.M."/>
            <person name="Pohl T."/>
            <person name="Merkel B.J."/>
            <person name="Hornburger P."/>
            <person name="Mueller R.-W."/>
            <person name="Bruemmer F."/>
            <person name="Labrenz M."/>
            <person name="Spormann A.M."/>
            <person name="Op den Camp H."/>
            <person name="Overmann J."/>
            <person name="Amann R."/>
            <person name="Jetten M.S.M."/>
            <person name="Mascher T."/>
            <person name="Medema M.H."/>
            <person name="Devos D.P."/>
            <person name="Kaster A.-K."/>
            <person name="Ovreas L."/>
            <person name="Rohde M."/>
            <person name="Galperin M.Y."/>
            <person name="Jogler C."/>
        </authorList>
    </citation>
    <scope>NUCLEOTIDE SEQUENCE [LARGE SCALE GENOMIC DNA]</scope>
    <source>
        <strain evidence="5 6">Pr1d</strain>
    </source>
</reference>
<evidence type="ECO:0000259" key="4">
    <source>
        <dbReference type="Pfam" id="PF14237"/>
    </source>
</evidence>
<evidence type="ECO:0000313" key="6">
    <source>
        <dbReference type="Proteomes" id="UP000323917"/>
    </source>
</evidence>
<dbReference type="Gene3D" id="2.20.28.30">
    <property type="entry name" value="RNA polymerase ii, chain L"/>
    <property type="match status" value="1"/>
</dbReference>
<dbReference type="AlphaFoldDB" id="A0A5B9Q825"/>
<dbReference type="Proteomes" id="UP000323917">
    <property type="component" value="Chromosome"/>
</dbReference>
<feature type="domain" description="GYF" evidence="4">
    <location>
        <begin position="100"/>
        <end position="149"/>
    </location>
</feature>
<feature type="region of interest" description="Disordered" evidence="1">
    <location>
        <begin position="157"/>
        <end position="190"/>
    </location>
</feature>
<dbReference type="InterPro" id="IPR025640">
    <property type="entry name" value="GYF_2"/>
</dbReference>
<organism evidence="5 6">
    <name type="scientific">Bythopirellula goksoeyrii</name>
    <dbReference type="NCBI Taxonomy" id="1400387"/>
    <lineage>
        <taxon>Bacteria</taxon>
        <taxon>Pseudomonadati</taxon>
        <taxon>Planctomycetota</taxon>
        <taxon>Planctomycetia</taxon>
        <taxon>Pirellulales</taxon>
        <taxon>Lacipirellulaceae</taxon>
        <taxon>Bythopirellula</taxon>
    </lineage>
</organism>
<sequence>MGTFGNNSPRSPDCCEARKLFIPSQSRHNAMPANSAIEVDCPNCGATFNMPSRLLGKNTKCTKCGKAFTIEKNLSLEQSSDQTLASDGIPSVSDCLTSDWYFQSMGETIGPISFSEFSERNLSGQVAPSTLVWTNKFPNWLAADAIPGLLEIAKQSGANDSPGDLGHRDKETGHTRASHPSTSRKESLTQCPDCGATISRRATTCPNCGAPLSSAEFKQEYVPNNPKITGTDPFAVLTLISGILSLLILPILFAPMALVCGTVSTNSLMRNPSLGGGGMRTGGMILAGLSLLIMFVRLASI</sequence>
<dbReference type="RefSeq" id="WP_390622088.1">
    <property type="nucleotide sequence ID" value="NZ_CP042913.1"/>
</dbReference>
<feature type="transmembrane region" description="Helical" evidence="2">
    <location>
        <begin position="278"/>
        <end position="299"/>
    </location>
</feature>